<protein>
    <submittedName>
        <fullName evidence="1">Uncharacterized protein</fullName>
    </submittedName>
</protein>
<dbReference type="AlphaFoldDB" id="A0AAV7UD80"/>
<reference evidence="1" key="1">
    <citation type="journal article" date="2022" name="bioRxiv">
        <title>Sequencing and chromosome-scale assembly of the giantPleurodeles waltlgenome.</title>
        <authorList>
            <person name="Brown T."/>
            <person name="Elewa A."/>
            <person name="Iarovenko S."/>
            <person name="Subramanian E."/>
            <person name="Araus A.J."/>
            <person name="Petzold A."/>
            <person name="Susuki M."/>
            <person name="Suzuki K.-i.T."/>
            <person name="Hayashi T."/>
            <person name="Toyoda A."/>
            <person name="Oliveira C."/>
            <person name="Osipova E."/>
            <person name="Leigh N.D."/>
            <person name="Simon A."/>
            <person name="Yun M.H."/>
        </authorList>
    </citation>
    <scope>NUCLEOTIDE SEQUENCE</scope>
    <source>
        <strain evidence="1">20211129_DDA</strain>
        <tissue evidence="1">Liver</tissue>
    </source>
</reference>
<comment type="caution">
    <text evidence="1">The sequence shown here is derived from an EMBL/GenBank/DDBJ whole genome shotgun (WGS) entry which is preliminary data.</text>
</comment>
<accession>A0AAV7UD80</accession>
<evidence type="ECO:0000313" key="1">
    <source>
        <dbReference type="EMBL" id="KAJ1186888.1"/>
    </source>
</evidence>
<gene>
    <name evidence="1" type="ORF">NDU88_003668</name>
</gene>
<organism evidence="1 2">
    <name type="scientific">Pleurodeles waltl</name>
    <name type="common">Iberian ribbed newt</name>
    <dbReference type="NCBI Taxonomy" id="8319"/>
    <lineage>
        <taxon>Eukaryota</taxon>
        <taxon>Metazoa</taxon>
        <taxon>Chordata</taxon>
        <taxon>Craniata</taxon>
        <taxon>Vertebrata</taxon>
        <taxon>Euteleostomi</taxon>
        <taxon>Amphibia</taxon>
        <taxon>Batrachia</taxon>
        <taxon>Caudata</taxon>
        <taxon>Salamandroidea</taxon>
        <taxon>Salamandridae</taxon>
        <taxon>Pleurodelinae</taxon>
        <taxon>Pleurodeles</taxon>
    </lineage>
</organism>
<name>A0AAV7UD80_PLEWA</name>
<sequence length="116" mass="12003">MVLQGQSPGRPWHLRDRRPRLVRRRQSGCCGLGSLEGQSSSVTLRIGEGSGRVGAAALGSECRIASGPAVVRWTLTLGLGDAGGSGGISTEPGGRKLRLVALVRVAGLQTHVCDSC</sequence>
<proteinExistence type="predicted"/>
<dbReference type="EMBL" id="JANPWB010000005">
    <property type="protein sequence ID" value="KAJ1186888.1"/>
    <property type="molecule type" value="Genomic_DNA"/>
</dbReference>
<evidence type="ECO:0000313" key="2">
    <source>
        <dbReference type="Proteomes" id="UP001066276"/>
    </source>
</evidence>
<dbReference type="Proteomes" id="UP001066276">
    <property type="component" value="Chromosome 3_1"/>
</dbReference>
<keyword evidence="2" id="KW-1185">Reference proteome</keyword>